<reference evidence="1" key="1">
    <citation type="submission" date="2020-04" db="EMBL/GenBank/DDBJ databases">
        <authorList>
            <person name="Zhang T."/>
        </authorList>
    </citation>
    <scope>NUCLEOTIDE SEQUENCE</scope>
    <source>
        <strain evidence="1">HKST-UBA02</strain>
    </source>
</reference>
<sequence length="55" mass="6415">MAFGIGGGDTPDGYREDPQHQIVEELRKIREEISKIVKDVDRIREVVEQIKQHQK</sequence>
<accession>A0A955RW21</accession>
<organism evidence="1 2">
    <name type="scientific">candidate division WWE3 bacterium</name>
    <dbReference type="NCBI Taxonomy" id="2053526"/>
    <lineage>
        <taxon>Bacteria</taxon>
        <taxon>Katanobacteria</taxon>
    </lineage>
</organism>
<name>A0A955RW21_UNCKA</name>
<gene>
    <name evidence="1" type="ORF">KC573_01055</name>
</gene>
<dbReference type="EMBL" id="JAGQKY010000029">
    <property type="protein sequence ID" value="MCA9397389.1"/>
    <property type="molecule type" value="Genomic_DNA"/>
</dbReference>
<dbReference type="Proteomes" id="UP000699691">
    <property type="component" value="Unassembled WGS sequence"/>
</dbReference>
<protein>
    <submittedName>
        <fullName evidence="1">Uncharacterized protein</fullName>
    </submittedName>
</protein>
<reference evidence="1" key="2">
    <citation type="journal article" date="2021" name="Microbiome">
        <title>Successional dynamics and alternative stable states in a saline activated sludge microbial community over 9 years.</title>
        <authorList>
            <person name="Wang Y."/>
            <person name="Ye J."/>
            <person name="Ju F."/>
            <person name="Liu L."/>
            <person name="Boyd J.A."/>
            <person name="Deng Y."/>
            <person name="Parks D.H."/>
            <person name="Jiang X."/>
            <person name="Yin X."/>
            <person name="Woodcroft B.J."/>
            <person name="Tyson G.W."/>
            <person name="Hugenholtz P."/>
            <person name="Polz M.F."/>
            <person name="Zhang T."/>
        </authorList>
    </citation>
    <scope>NUCLEOTIDE SEQUENCE</scope>
    <source>
        <strain evidence="1">HKST-UBA02</strain>
    </source>
</reference>
<comment type="caution">
    <text evidence="1">The sequence shown here is derived from an EMBL/GenBank/DDBJ whole genome shotgun (WGS) entry which is preliminary data.</text>
</comment>
<evidence type="ECO:0000313" key="2">
    <source>
        <dbReference type="Proteomes" id="UP000699691"/>
    </source>
</evidence>
<dbReference type="AlphaFoldDB" id="A0A955RW21"/>
<proteinExistence type="predicted"/>
<evidence type="ECO:0000313" key="1">
    <source>
        <dbReference type="EMBL" id="MCA9397389.1"/>
    </source>
</evidence>